<reference evidence="1" key="2">
    <citation type="journal article" date="2015" name="Fish Shellfish Immunol.">
        <title>Early steps in the European eel (Anguilla anguilla)-Vibrio vulnificus interaction in the gills: Role of the RtxA13 toxin.</title>
        <authorList>
            <person name="Callol A."/>
            <person name="Pajuelo D."/>
            <person name="Ebbesson L."/>
            <person name="Teles M."/>
            <person name="MacKenzie S."/>
            <person name="Amaro C."/>
        </authorList>
    </citation>
    <scope>NUCLEOTIDE SEQUENCE</scope>
</reference>
<reference evidence="1" key="1">
    <citation type="submission" date="2014-11" db="EMBL/GenBank/DDBJ databases">
        <authorList>
            <person name="Amaro Gonzalez C."/>
        </authorList>
    </citation>
    <scope>NUCLEOTIDE SEQUENCE</scope>
</reference>
<proteinExistence type="predicted"/>
<dbReference type="AlphaFoldDB" id="A0A0E9X9N2"/>
<organism evidence="1">
    <name type="scientific">Anguilla anguilla</name>
    <name type="common">European freshwater eel</name>
    <name type="synonym">Muraena anguilla</name>
    <dbReference type="NCBI Taxonomy" id="7936"/>
    <lineage>
        <taxon>Eukaryota</taxon>
        <taxon>Metazoa</taxon>
        <taxon>Chordata</taxon>
        <taxon>Craniata</taxon>
        <taxon>Vertebrata</taxon>
        <taxon>Euteleostomi</taxon>
        <taxon>Actinopterygii</taxon>
        <taxon>Neopterygii</taxon>
        <taxon>Teleostei</taxon>
        <taxon>Anguilliformes</taxon>
        <taxon>Anguillidae</taxon>
        <taxon>Anguilla</taxon>
    </lineage>
</organism>
<sequence length="66" mass="7238">MLEMELIVALARYCYARDQKPAEQGHNQTVLFSVLCVWCGSGQEGPSSDVLVLMGPVIAADRHVSF</sequence>
<accession>A0A0E9X9N2</accession>
<name>A0A0E9X9N2_ANGAN</name>
<evidence type="ECO:0000313" key="1">
    <source>
        <dbReference type="EMBL" id="JAH99294.1"/>
    </source>
</evidence>
<protein>
    <submittedName>
        <fullName evidence="1">Uncharacterized protein</fullName>
    </submittedName>
</protein>
<dbReference type="EMBL" id="GBXM01009283">
    <property type="protein sequence ID" value="JAH99294.1"/>
    <property type="molecule type" value="Transcribed_RNA"/>
</dbReference>